<dbReference type="EMBL" id="PKKO01000003">
    <property type="protein sequence ID" value="PKY72370.1"/>
    <property type="molecule type" value="Genomic_DNA"/>
</dbReference>
<keyword evidence="2" id="KW-1185">Reference proteome</keyword>
<dbReference type="RefSeq" id="WP_070454303.1">
    <property type="nucleotide sequence ID" value="NZ_PKKO01000003.1"/>
</dbReference>
<gene>
    <name evidence="1" type="ORF">CYJ19_05880</name>
</gene>
<accession>A0A2I1IMK5</accession>
<reference evidence="1 2" key="1">
    <citation type="submission" date="2017-12" db="EMBL/GenBank/DDBJ databases">
        <title>Phylogenetic diversity of female urinary microbiome.</title>
        <authorList>
            <person name="Thomas-White K."/>
            <person name="Wolfe A.J."/>
        </authorList>
    </citation>
    <scope>NUCLEOTIDE SEQUENCE [LARGE SCALE GENOMIC DNA]</scope>
    <source>
        <strain evidence="1 2">UMB0402</strain>
    </source>
</reference>
<evidence type="ECO:0008006" key="3">
    <source>
        <dbReference type="Google" id="ProtNLM"/>
    </source>
</evidence>
<dbReference type="AlphaFoldDB" id="A0A2I1IMK5"/>
<organism evidence="1 2">
    <name type="scientific">Winkia neuii</name>
    <dbReference type="NCBI Taxonomy" id="33007"/>
    <lineage>
        <taxon>Bacteria</taxon>
        <taxon>Bacillati</taxon>
        <taxon>Actinomycetota</taxon>
        <taxon>Actinomycetes</taxon>
        <taxon>Actinomycetales</taxon>
        <taxon>Actinomycetaceae</taxon>
        <taxon>Winkia</taxon>
    </lineage>
</organism>
<comment type="caution">
    <text evidence="1">The sequence shown here is derived from an EMBL/GenBank/DDBJ whole genome shotgun (WGS) entry which is preliminary data.</text>
</comment>
<evidence type="ECO:0000313" key="2">
    <source>
        <dbReference type="Proteomes" id="UP000235122"/>
    </source>
</evidence>
<dbReference type="Proteomes" id="UP000235122">
    <property type="component" value="Unassembled WGS sequence"/>
</dbReference>
<sequence>MTSREIPLFENPTNWLADYIYKQLEEKIPVGFEWRDPASDRLAREISQFASLTNPFVVVRCDGGIPVDRFTRYFAYGISVHDSTVETAAALANKVAALFEACFYAEHSPIADARIISGPAPIKDKNYDDGTLFYLTGNVTVQAKPLKTSF</sequence>
<evidence type="ECO:0000313" key="1">
    <source>
        <dbReference type="EMBL" id="PKY72370.1"/>
    </source>
</evidence>
<name>A0A2I1IMK5_9ACTO</name>
<protein>
    <recommendedName>
        <fullName evidence="3">Tail terminator</fullName>
    </recommendedName>
</protein>
<proteinExistence type="predicted"/>